<evidence type="ECO:0000313" key="2">
    <source>
        <dbReference type="WBParaSite" id="GPLIN_000195700"/>
    </source>
</evidence>
<dbReference type="WBParaSite" id="GPLIN_000195700">
    <property type="protein sequence ID" value="GPLIN_000195700"/>
    <property type="gene ID" value="GPLIN_000195700"/>
</dbReference>
<organism evidence="1 2">
    <name type="scientific">Globodera pallida</name>
    <name type="common">Potato cyst nematode worm</name>
    <name type="synonym">Heterodera pallida</name>
    <dbReference type="NCBI Taxonomy" id="36090"/>
    <lineage>
        <taxon>Eukaryota</taxon>
        <taxon>Metazoa</taxon>
        <taxon>Ecdysozoa</taxon>
        <taxon>Nematoda</taxon>
        <taxon>Chromadorea</taxon>
        <taxon>Rhabditida</taxon>
        <taxon>Tylenchina</taxon>
        <taxon>Tylenchomorpha</taxon>
        <taxon>Tylenchoidea</taxon>
        <taxon>Heteroderidae</taxon>
        <taxon>Heteroderinae</taxon>
        <taxon>Globodera</taxon>
    </lineage>
</organism>
<proteinExistence type="predicted"/>
<evidence type="ECO:0000313" key="1">
    <source>
        <dbReference type="Proteomes" id="UP000050741"/>
    </source>
</evidence>
<reference evidence="1" key="1">
    <citation type="submission" date="2013-12" db="EMBL/GenBank/DDBJ databases">
        <authorList>
            <person name="Aslett M."/>
        </authorList>
    </citation>
    <scope>NUCLEOTIDE SEQUENCE [LARGE SCALE GENOMIC DNA]</scope>
    <source>
        <strain evidence="1">Lindley</strain>
    </source>
</reference>
<dbReference type="AlphaFoldDB" id="A0A183BMX2"/>
<dbReference type="Proteomes" id="UP000050741">
    <property type="component" value="Unassembled WGS sequence"/>
</dbReference>
<reference evidence="2" key="3">
    <citation type="submission" date="2016-06" db="UniProtKB">
        <authorList>
            <consortium name="WormBaseParasite"/>
        </authorList>
    </citation>
    <scope>IDENTIFICATION</scope>
</reference>
<protein>
    <submittedName>
        <fullName evidence="2">DUF3795 domain-containing protein</fullName>
    </submittedName>
</protein>
<name>A0A183BMX2_GLOPA</name>
<keyword evidence="1" id="KW-1185">Reference proteome</keyword>
<accession>A0A183BMX2</accession>
<sequence length="82" mass="9611">MNKEIMERRTRENGLAFVLSKIWRWHERPPGSLTLGAKFICNNCKKQLELDDICYCKDAKTKCHCNSRNCCTLTLKERGNFT</sequence>
<reference evidence="1" key="2">
    <citation type="submission" date="2014-05" db="EMBL/GenBank/DDBJ databases">
        <title>The genome and life-stage specific transcriptomes of Globodera pallida elucidate key aspects of plant parasitism by a cyst nematode.</title>
        <authorList>
            <person name="Cotton J.A."/>
            <person name="Lilley C.J."/>
            <person name="Jones L.M."/>
            <person name="Kikuchi T."/>
            <person name="Reid A.J."/>
            <person name="Thorpe P."/>
            <person name="Tsai I.J."/>
            <person name="Beasley H."/>
            <person name="Blok V."/>
            <person name="Cock P.J.A."/>
            <person name="Van den Akker S.E."/>
            <person name="Holroyd N."/>
            <person name="Hunt M."/>
            <person name="Mantelin S."/>
            <person name="Naghra H."/>
            <person name="Pain A."/>
            <person name="Palomares-Rius J.E."/>
            <person name="Zarowiecki M."/>
            <person name="Berriman M."/>
            <person name="Jones J.T."/>
            <person name="Urwin P.E."/>
        </authorList>
    </citation>
    <scope>NUCLEOTIDE SEQUENCE [LARGE SCALE GENOMIC DNA]</scope>
    <source>
        <strain evidence="1">Lindley</strain>
    </source>
</reference>